<accession>A0A5B9ECP7</accession>
<keyword evidence="3" id="KW-1185">Reference proteome</keyword>
<keyword evidence="1" id="KW-0145">Chemotaxis</keyword>
<evidence type="ECO:0000313" key="2">
    <source>
        <dbReference type="EMBL" id="QEE29424.1"/>
    </source>
</evidence>
<dbReference type="PANTHER" id="PTHR30034:SF6">
    <property type="entry name" value="YOP PROTEINS TRANSLOCATION PROTEIN Q"/>
    <property type="match status" value="1"/>
</dbReference>
<dbReference type="Gene3D" id="3.40.1550.10">
    <property type="entry name" value="CheC-like"/>
    <property type="match status" value="1"/>
</dbReference>
<proteinExistence type="predicted"/>
<dbReference type="GO" id="GO:0003774">
    <property type="term" value="F:cytoskeletal motor activity"/>
    <property type="evidence" value="ECO:0007669"/>
    <property type="project" value="InterPro"/>
</dbReference>
<dbReference type="KEGG" id="talb:FTW19_16315"/>
<gene>
    <name evidence="2" type="ORF">FTW19_16315</name>
</gene>
<dbReference type="InterPro" id="IPR001689">
    <property type="entry name" value="Flag_FliM"/>
</dbReference>
<dbReference type="PANTHER" id="PTHR30034">
    <property type="entry name" value="FLAGELLAR MOTOR SWITCH PROTEIN FLIM"/>
    <property type="match status" value="1"/>
</dbReference>
<dbReference type="RefSeq" id="WP_147648616.1">
    <property type="nucleotide sequence ID" value="NZ_CP042806.1"/>
</dbReference>
<evidence type="ECO:0008006" key="4">
    <source>
        <dbReference type="Google" id="ProtNLM"/>
    </source>
</evidence>
<dbReference type="GO" id="GO:0009425">
    <property type="term" value="C:bacterial-type flagellum basal body"/>
    <property type="evidence" value="ECO:0007669"/>
    <property type="project" value="InterPro"/>
</dbReference>
<reference evidence="2 3" key="1">
    <citation type="submission" date="2019-08" db="EMBL/GenBank/DDBJ databases">
        <title>Complete genome sequence of Terriglobus albidus strain ORNL.</title>
        <authorList>
            <person name="Podar M."/>
        </authorList>
    </citation>
    <scope>NUCLEOTIDE SEQUENCE [LARGE SCALE GENOMIC DNA]</scope>
    <source>
        <strain evidence="2 3">ORNL</strain>
    </source>
</reference>
<evidence type="ECO:0000256" key="1">
    <source>
        <dbReference type="ARBA" id="ARBA00022500"/>
    </source>
</evidence>
<dbReference type="Pfam" id="PF02154">
    <property type="entry name" value="FliM"/>
    <property type="match status" value="1"/>
</dbReference>
<dbReference type="CDD" id="cd17908">
    <property type="entry name" value="FliM"/>
    <property type="match status" value="1"/>
</dbReference>
<dbReference type="SUPFAM" id="SSF103039">
    <property type="entry name" value="CheC-like"/>
    <property type="match status" value="1"/>
</dbReference>
<organism evidence="2 3">
    <name type="scientific">Terriglobus albidus</name>
    <dbReference type="NCBI Taxonomy" id="1592106"/>
    <lineage>
        <taxon>Bacteria</taxon>
        <taxon>Pseudomonadati</taxon>
        <taxon>Acidobacteriota</taxon>
        <taxon>Terriglobia</taxon>
        <taxon>Terriglobales</taxon>
        <taxon>Acidobacteriaceae</taxon>
        <taxon>Terriglobus</taxon>
    </lineage>
</organism>
<dbReference type="EMBL" id="CP042806">
    <property type="protein sequence ID" value="QEE29424.1"/>
    <property type="molecule type" value="Genomic_DNA"/>
</dbReference>
<dbReference type="InterPro" id="IPR028976">
    <property type="entry name" value="CheC-like_sf"/>
</dbReference>
<sequence>MCGAIPPIQVLGVLNKRSLNFPAQTWPFMCIDMGMGTTNSPTTLNLATRKTITKAQMQALQELNQAFSRTFSLSLSAWLGANVQISMMGAERQVFTTLLENIDVDHTYFSFCHFSPVEGAAIISMELKLIAPVIHLGLGGVDSDEIEEPRELTDIDVAIMDILMTRLCGELNQLWAQCGLRSEYGQRILPATLGRLFPRTEDMLCVTYRMHIGNMSGVMQIALATAVSETVLRELVRQDSKRVQNPATRQILRTRLSNMNIEGALETLPFKVSAQEIVGLEPGAIVRTGINEGTDFLFVISGERVWTASAIAVGERRGAHLIDRRTE</sequence>
<evidence type="ECO:0000313" key="3">
    <source>
        <dbReference type="Proteomes" id="UP000321820"/>
    </source>
</evidence>
<dbReference type="GO" id="GO:0050918">
    <property type="term" value="P:positive chemotaxis"/>
    <property type="evidence" value="ECO:0007669"/>
    <property type="project" value="TreeGrafter"/>
</dbReference>
<name>A0A5B9ECP7_9BACT</name>
<dbReference type="AlphaFoldDB" id="A0A5B9ECP7"/>
<dbReference type="GO" id="GO:0071978">
    <property type="term" value="P:bacterial-type flagellum-dependent swarming motility"/>
    <property type="evidence" value="ECO:0007669"/>
    <property type="project" value="TreeGrafter"/>
</dbReference>
<dbReference type="Proteomes" id="UP000321820">
    <property type="component" value="Chromosome"/>
</dbReference>
<protein>
    <recommendedName>
        <fullName evidence="4">Flagellar motor switch protein FliM</fullName>
    </recommendedName>
</protein>
<dbReference type="OrthoDB" id="9806941at2"/>